<proteinExistence type="inferred from homology"/>
<evidence type="ECO:0000256" key="9">
    <source>
        <dbReference type="ARBA" id="ARBA00023141"/>
    </source>
</evidence>
<keyword evidence="11" id="KW-0479">Metal-binding</keyword>
<keyword evidence="7 11" id="KW-0418">Kinase</keyword>
<dbReference type="EMBL" id="LGVR01000005">
    <property type="protein sequence ID" value="KOA90189.1"/>
    <property type="molecule type" value="Genomic_DNA"/>
</dbReference>
<dbReference type="InterPro" id="IPR023000">
    <property type="entry name" value="Shikimate_kinase_CS"/>
</dbReference>
<feature type="binding site" evidence="11">
    <location>
        <position position="19"/>
    </location>
    <ligand>
        <name>Mg(2+)</name>
        <dbReference type="ChEBI" id="CHEBI:18420"/>
    </ligand>
</feature>
<evidence type="ECO:0000256" key="3">
    <source>
        <dbReference type="ARBA" id="ARBA00012154"/>
    </source>
</evidence>
<keyword evidence="9 11" id="KW-0057">Aromatic amino acid biosynthesis</keyword>
<comment type="cofactor">
    <cofactor evidence="11">
        <name>Mg(2+)</name>
        <dbReference type="ChEBI" id="CHEBI:18420"/>
    </cofactor>
    <text evidence="11">Binds 1 Mg(2+) ion per subunit.</text>
</comment>
<dbReference type="HAMAP" id="MF_00109">
    <property type="entry name" value="Shikimate_kinase"/>
    <property type="match status" value="1"/>
</dbReference>
<dbReference type="PANTHER" id="PTHR21087">
    <property type="entry name" value="SHIKIMATE KINASE"/>
    <property type="match status" value="1"/>
</dbReference>
<evidence type="ECO:0000313" key="12">
    <source>
        <dbReference type="EMBL" id="KOA90189.1"/>
    </source>
</evidence>
<dbReference type="PROSITE" id="PS01128">
    <property type="entry name" value="SHIKIMATE_KINASE"/>
    <property type="match status" value="1"/>
</dbReference>
<organism evidence="12 13">
    <name type="scientific">Clostridium botulinum</name>
    <dbReference type="NCBI Taxonomy" id="1491"/>
    <lineage>
        <taxon>Bacteria</taxon>
        <taxon>Bacillati</taxon>
        <taxon>Bacillota</taxon>
        <taxon>Clostridia</taxon>
        <taxon>Eubacteriales</taxon>
        <taxon>Clostridiaceae</taxon>
        <taxon>Clostridium</taxon>
    </lineage>
</organism>
<feature type="binding site" evidence="11">
    <location>
        <position position="60"/>
    </location>
    <ligand>
        <name>substrate</name>
    </ligand>
</feature>
<dbReference type="PRINTS" id="PR01100">
    <property type="entry name" value="SHIKIMTKNASE"/>
</dbReference>
<dbReference type="InterPro" id="IPR031322">
    <property type="entry name" value="Shikimate/glucono_kinase"/>
</dbReference>
<dbReference type="PANTHER" id="PTHR21087:SF16">
    <property type="entry name" value="SHIKIMATE KINASE 1, CHLOROPLASTIC"/>
    <property type="match status" value="1"/>
</dbReference>
<dbReference type="InterPro" id="IPR027417">
    <property type="entry name" value="P-loop_NTPase"/>
</dbReference>
<dbReference type="OrthoDB" id="9800332at2"/>
<gene>
    <name evidence="11" type="primary">aroK</name>
    <name evidence="12" type="ORF">ADU74_01575</name>
</gene>
<evidence type="ECO:0000256" key="5">
    <source>
        <dbReference type="ARBA" id="ARBA00022679"/>
    </source>
</evidence>
<dbReference type="GO" id="GO:0008652">
    <property type="term" value="P:amino acid biosynthetic process"/>
    <property type="evidence" value="ECO:0007669"/>
    <property type="project" value="UniProtKB-KW"/>
</dbReference>
<evidence type="ECO:0000256" key="11">
    <source>
        <dbReference type="HAMAP-Rule" id="MF_00109"/>
    </source>
</evidence>
<sequence>MKLLEQNIVLIGMPGCGKTTIGKKLSENIGFKFCDIDEYIVNYTDQSINELFQKGEDYFRKIESKVIKEVCKEYPQIISTGGGIVKDYKNINELKKNGIIIFINRPLEDILSDINIRERPLLKEGSEKLYNIYKERYNLYKSYCNKEIINKNLYNCIDDICNYIKINNKYNIIK</sequence>
<evidence type="ECO:0000256" key="10">
    <source>
        <dbReference type="ARBA" id="ARBA00048567"/>
    </source>
</evidence>
<comment type="caution">
    <text evidence="11">Lacks conserved residue(s) required for the propagation of feature annotation.</text>
</comment>
<evidence type="ECO:0000256" key="2">
    <source>
        <dbReference type="ARBA" id="ARBA00006997"/>
    </source>
</evidence>
<reference evidence="12 13" key="1">
    <citation type="submission" date="2015-07" db="EMBL/GenBank/DDBJ databases">
        <title>Draft genome sequences of 17 French Clostridium botulinum group III.</title>
        <authorList>
            <person name="Woudstra C."/>
            <person name="Le Marechal C."/>
            <person name="Souillard R."/>
            <person name="Bayon-Auboyer M.-H."/>
            <person name="Dessouter D."/>
            <person name="Fach P."/>
        </authorList>
    </citation>
    <scope>NUCLEOTIDE SEQUENCE [LARGE SCALE GENOMIC DNA]</scope>
    <source>
        <strain evidence="12 13">12LNRI-CD</strain>
    </source>
</reference>
<dbReference type="GO" id="GO:0005829">
    <property type="term" value="C:cytosol"/>
    <property type="evidence" value="ECO:0007669"/>
    <property type="project" value="TreeGrafter"/>
</dbReference>
<comment type="subcellular location">
    <subcellularLocation>
        <location evidence="11">Cytoplasm</location>
    </subcellularLocation>
</comment>
<evidence type="ECO:0000313" key="13">
    <source>
        <dbReference type="Proteomes" id="UP000037540"/>
    </source>
</evidence>
<accession>A0A9Q1ZCJ3</accession>
<dbReference type="Proteomes" id="UP000037540">
    <property type="component" value="Unassembled WGS sequence"/>
</dbReference>
<dbReference type="AlphaFoldDB" id="A0A9Q1ZCJ3"/>
<evidence type="ECO:0000256" key="4">
    <source>
        <dbReference type="ARBA" id="ARBA00022605"/>
    </source>
</evidence>
<keyword evidence="5 11" id="KW-0808">Transferase</keyword>
<comment type="pathway">
    <text evidence="1 11">Metabolic intermediate biosynthesis; chorismate biosynthesis; chorismate from D-erythrose 4-phosphate and phosphoenolpyruvate: step 5/7.</text>
</comment>
<evidence type="ECO:0000256" key="8">
    <source>
        <dbReference type="ARBA" id="ARBA00022840"/>
    </source>
</evidence>
<evidence type="ECO:0000256" key="1">
    <source>
        <dbReference type="ARBA" id="ARBA00004842"/>
    </source>
</evidence>
<keyword evidence="11" id="KW-0460">Magnesium</keyword>
<feature type="binding site" evidence="11">
    <location>
        <position position="119"/>
    </location>
    <ligand>
        <name>ATP</name>
        <dbReference type="ChEBI" id="CHEBI:30616"/>
    </ligand>
</feature>
<evidence type="ECO:0000256" key="6">
    <source>
        <dbReference type="ARBA" id="ARBA00022741"/>
    </source>
</evidence>
<keyword evidence="8 11" id="KW-0067">ATP-binding</keyword>
<dbReference type="CDD" id="cd00464">
    <property type="entry name" value="SK"/>
    <property type="match status" value="1"/>
</dbReference>
<dbReference type="GO" id="GO:0000287">
    <property type="term" value="F:magnesium ion binding"/>
    <property type="evidence" value="ECO:0007669"/>
    <property type="project" value="UniProtKB-UniRule"/>
</dbReference>
<comment type="similarity">
    <text evidence="2 11">Belongs to the shikimate kinase family.</text>
</comment>
<protein>
    <recommendedName>
        <fullName evidence="3 11">Shikimate kinase</fullName>
        <shortName evidence="11">SK</shortName>
        <ecNumber evidence="3 11">2.7.1.71</ecNumber>
    </recommendedName>
</protein>
<dbReference type="Gene3D" id="3.40.50.300">
    <property type="entry name" value="P-loop containing nucleotide triphosphate hydrolases"/>
    <property type="match status" value="1"/>
</dbReference>
<keyword evidence="4 11" id="KW-0028">Amino-acid biosynthesis</keyword>
<dbReference type="SUPFAM" id="SSF52540">
    <property type="entry name" value="P-loop containing nucleoside triphosphate hydrolases"/>
    <property type="match status" value="1"/>
</dbReference>
<comment type="function">
    <text evidence="11">Catalyzes the specific phosphorylation of the 3-hydroxyl group of shikimic acid using ATP as a cosubstrate.</text>
</comment>
<dbReference type="InterPro" id="IPR000623">
    <property type="entry name" value="Shikimate_kinase/TSH1"/>
</dbReference>
<feature type="binding site" evidence="11">
    <location>
        <position position="82"/>
    </location>
    <ligand>
        <name>substrate</name>
    </ligand>
</feature>
<dbReference type="Pfam" id="PF01202">
    <property type="entry name" value="SKI"/>
    <property type="match status" value="1"/>
</dbReference>
<comment type="subunit">
    <text evidence="11">Monomer.</text>
</comment>
<comment type="caution">
    <text evidence="12">The sequence shown here is derived from an EMBL/GenBank/DDBJ whole genome shotgun (WGS) entry which is preliminary data.</text>
</comment>
<dbReference type="RefSeq" id="WP_013726526.1">
    <property type="nucleotide sequence ID" value="NZ_LGVO01000032.1"/>
</dbReference>
<dbReference type="GO" id="GO:0009073">
    <property type="term" value="P:aromatic amino acid family biosynthetic process"/>
    <property type="evidence" value="ECO:0007669"/>
    <property type="project" value="UniProtKB-KW"/>
</dbReference>
<keyword evidence="11" id="KW-0963">Cytoplasm</keyword>
<comment type="catalytic activity">
    <reaction evidence="10 11">
        <text>shikimate + ATP = 3-phosphoshikimate + ADP + H(+)</text>
        <dbReference type="Rhea" id="RHEA:13121"/>
        <dbReference type="ChEBI" id="CHEBI:15378"/>
        <dbReference type="ChEBI" id="CHEBI:30616"/>
        <dbReference type="ChEBI" id="CHEBI:36208"/>
        <dbReference type="ChEBI" id="CHEBI:145989"/>
        <dbReference type="ChEBI" id="CHEBI:456216"/>
        <dbReference type="EC" id="2.7.1.71"/>
    </reaction>
</comment>
<feature type="binding site" evidence="11">
    <location>
        <position position="37"/>
    </location>
    <ligand>
        <name>substrate</name>
    </ligand>
</feature>
<dbReference type="EC" id="2.7.1.71" evidence="3 11"/>
<evidence type="ECO:0000256" key="7">
    <source>
        <dbReference type="ARBA" id="ARBA00022777"/>
    </source>
</evidence>
<dbReference type="GO" id="GO:0004765">
    <property type="term" value="F:shikimate kinase activity"/>
    <property type="evidence" value="ECO:0007669"/>
    <property type="project" value="UniProtKB-UniRule"/>
</dbReference>
<dbReference type="GO" id="GO:0005524">
    <property type="term" value="F:ATP binding"/>
    <property type="evidence" value="ECO:0007669"/>
    <property type="project" value="UniProtKB-UniRule"/>
</dbReference>
<keyword evidence="6 11" id="KW-0547">Nucleotide-binding</keyword>
<feature type="binding site" evidence="11">
    <location>
        <position position="136"/>
    </location>
    <ligand>
        <name>substrate</name>
    </ligand>
</feature>
<name>A0A9Q1ZCJ3_CLOBO</name>
<dbReference type="GO" id="GO:0009423">
    <property type="term" value="P:chorismate biosynthetic process"/>
    <property type="evidence" value="ECO:0007669"/>
    <property type="project" value="UniProtKB-UniRule"/>
</dbReference>
<feature type="binding site" evidence="11">
    <location>
        <begin position="15"/>
        <end position="20"/>
    </location>
    <ligand>
        <name>ATP</name>
        <dbReference type="ChEBI" id="CHEBI:30616"/>
    </ligand>
</feature>